<proteinExistence type="predicted"/>
<organism evidence="2">
    <name type="scientific">marine sediment metagenome</name>
    <dbReference type="NCBI Taxonomy" id="412755"/>
    <lineage>
        <taxon>unclassified sequences</taxon>
        <taxon>metagenomes</taxon>
        <taxon>ecological metagenomes</taxon>
    </lineage>
</organism>
<reference evidence="2" key="1">
    <citation type="journal article" date="2015" name="Nature">
        <title>Complex archaea that bridge the gap between prokaryotes and eukaryotes.</title>
        <authorList>
            <person name="Spang A."/>
            <person name="Saw J.H."/>
            <person name="Jorgensen S.L."/>
            <person name="Zaremba-Niedzwiedzka K."/>
            <person name="Martijn J."/>
            <person name="Lind A.E."/>
            <person name="van Eijk R."/>
            <person name="Schleper C."/>
            <person name="Guy L."/>
            <person name="Ettema T.J."/>
        </authorList>
    </citation>
    <scope>NUCLEOTIDE SEQUENCE</scope>
</reference>
<feature type="region of interest" description="Disordered" evidence="1">
    <location>
        <begin position="28"/>
        <end position="51"/>
    </location>
</feature>
<feature type="region of interest" description="Disordered" evidence="1">
    <location>
        <begin position="82"/>
        <end position="101"/>
    </location>
</feature>
<dbReference type="EMBL" id="LAZR01012190">
    <property type="protein sequence ID" value="KKM28105.1"/>
    <property type="molecule type" value="Genomic_DNA"/>
</dbReference>
<dbReference type="AlphaFoldDB" id="A0A0F9LL34"/>
<name>A0A0F9LL34_9ZZZZ</name>
<accession>A0A0F9LL34</accession>
<comment type="caution">
    <text evidence="2">The sequence shown here is derived from an EMBL/GenBank/DDBJ whole genome shotgun (WGS) entry which is preliminary data.</text>
</comment>
<protein>
    <submittedName>
        <fullName evidence="2">Uncharacterized protein</fullName>
    </submittedName>
</protein>
<evidence type="ECO:0000313" key="2">
    <source>
        <dbReference type="EMBL" id="KKM28105.1"/>
    </source>
</evidence>
<feature type="compositionally biased region" description="Low complexity" evidence="1">
    <location>
        <begin position="82"/>
        <end position="97"/>
    </location>
</feature>
<evidence type="ECO:0000256" key="1">
    <source>
        <dbReference type="SAM" id="MobiDB-lite"/>
    </source>
</evidence>
<gene>
    <name evidence="2" type="ORF">LCGC14_1568070</name>
</gene>
<feature type="compositionally biased region" description="Polar residues" evidence="1">
    <location>
        <begin position="28"/>
        <end position="43"/>
    </location>
</feature>
<sequence length="201" mass="19956">MKKLAALIVAVAVTVSLGLSSLASANGQPNCTGNQNCSPTDNSVNNTANGGSATANGGAGGAGGSATGGNAVVGDTSANSTVGNVTSGASSSTGGVNQSQNIEGDDVQVYGHSSAPAAEGTSSVSLGTLVGGISVAHTEAYVKIRGHIAELVVLHNAGLVGDDGVLTEAEWTDDYRKSIKRLSRVSRRGERTLMNLFGIIR</sequence>